<dbReference type="Gene3D" id="3.30.43.10">
    <property type="entry name" value="Uridine Diphospho-n-acetylenolpyruvylglucosamine Reductase, domain 2"/>
    <property type="match status" value="1"/>
</dbReference>
<sequence>MYLPDFDYYAPASLPEACALLAQSGPRAKVLAGGTDVLPMMKKEKIAPEILVSIKKLHQLTGIRETPGNKVVIGARTTHNELVNSPVLQKKYLSVCVAAHRIGNNQIRNVGTIGGNIVNAVPSADLPPILIALGALIKLTGTGGERDLPLEEAFAGPGRSAISPDEILTAVIIPGSSLTGSTYFKFAHRRSGALAVVGVAAAVTMEGEVCREARIALGAAAPTPMRAKKAEELLRGRVVTEELLEEAGRCAAAESKTRTSIRGSADYRRDMVRVFTKRALRKAIKDGHS</sequence>
<dbReference type="PROSITE" id="PS51387">
    <property type="entry name" value="FAD_PCMH"/>
    <property type="match status" value="1"/>
</dbReference>
<dbReference type="InterPro" id="IPR036683">
    <property type="entry name" value="CO_DH_flav_C_dom_sf"/>
</dbReference>
<organism evidence="5 6">
    <name type="scientific">Desulfotomaculum copahuensis</name>
    <dbReference type="NCBI Taxonomy" id="1838280"/>
    <lineage>
        <taxon>Bacteria</taxon>
        <taxon>Bacillati</taxon>
        <taxon>Bacillota</taxon>
        <taxon>Clostridia</taxon>
        <taxon>Eubacteriales</taxon>
        <taxon>Desulfotomaculaceae</taxon>
        <taxon>Desulfotomaculum</taxon>
    </lineage>
</organism>
<dbReference type="InterPro" id="IPR016167">
    <property type="entry name" value="FAD-bd_PCMH_sub1"/>
</dbReference>
<evidence type="ECO:0000313" key="6">
    <source>
        <dbReference type="Proteomes" id="UP000078532"/>
    </source>
</evidence>
<evidence type="ECO:0000313" key="5">
    <source>
        <dbReference type="EMBL" id="OAT85254.1"/>
    </source>
</evidence>
<feature type="domain" description="FAD-binding PCMH-type" evidence="4">
    <location>
        <begin position="1"/>
        <end position="178"/>
    </location>
</feature>
<dbReference type="InterPro" id="IPR016169">
    <property type="entry name" value="FAD-bd_PCMH_sub2"/>
</dbReference>
<dbReference type="STRING" id="1838280.A6M21_06855"/>
<comment type="caution">
    <text evidence="5">The sequence shown here is derived from an EMBL/GenBank/DDBJ whole genome shotgun (WGS) entry which is preliminary data.</text>
</comment>
<keyword evidence="6" id="KW-1185">Reference proteome</keyword>
<accession>A0A1B7LGN5</accession>
<dbReference type="Gene3D" id="3.30.465.10">
    <property type="match status" value="1"/>
</dbReference>
<dbReference type="InterPro" id="IPR005107">
    <property type="entry name" value="CO_DH_flav_C"/>
</dbReference>
<dbReference type="Pfam" id="PF00941">
    <property type="entry name" value="FAD_binding_5"/>
    <property type="match status" value="1"/>
</dbReference>
<dbReference type="Gene3D" id="3.30.390.50">
    <property type="entry name" value="CO dehydrogenase flavoprotein, C-terminal domain"/>
    <property type="match status" value="1"/>
</dbReference>
<evidence type="ECO:0000256" key="3">
    <source>
        <dbReference type="ARBA" id="ARBA00023002"/>
    </source>
</evidence>
<dbReference type="Proteomes" id="UP000078532">
    <property type="component" value="Unassembled WGS sequence"/>
</dbReference>
<dbReference type="InterPro" id="IPR016166">
    <property type="entry name" value="FAD-bd_PCMH"/>
</dbReference>
<dbReference type="InterPro" id="IPR051312">
    <property type="entry name" value="Diverse_Substr_Oxidored"/>
</dbReference>
<keyword evidence="2" id="KW-0274">FAD</keyword>
<dbReference type="OrthoDB" id="9789842at2"/>
<protein>
    <submittedName>
        <fullName evidence="5">Carbon monoxide dehydrogenase</fullName>
    </submittedName>
</protein>
<dbReference type="SUPFAM" id="SSF55447">
    <property type="entry name" value="CO dehydrogenase flavoprotein C-terminal domain-like"/>
    <property type="match status" value="1"/>
</dbReference>
<dbReference type="SUPFAM" id="SSF56176">
    <property type="entry name" value="FAD-binding/transporter-associated domain-like"/>
    <property type="match status" value="1"/>
</dbReference>
<evidence type="ECO:0000256" key="2">
    <source>
        <dbReference type="ARBA" id="ARBA00022827"/>
    </source>
</evidence>
<reference evidence="5 6" key="1">
    <citation type="submission" date="2016-04" db="EMBL/GenBank/DDBJ databases">
        <authorList>
            <person name="Evans L.H."/>
            <person name="Alamgir A."/>
            <person name="Owens N."/>
            <person name="Weber N.D."/>
            <person name="Virtaneva K."/>
            <person name="Barbian K."/>
            <person name="Babar A."/>
            <person name="Rosenke K."/>
        </authorList>
    </citation>
    <scope>NUCLEOTIDE SEQUENCE [LARGE SCALE GENOMIC DNA]</scope>
    <source>
        <strain evidence="5 6">LMa1</strain>
    </source>
</reference>
<keyword evidence="3" id="KW-0560">Oxidoreductase</keyword>
<gene>
    <name evidence="5" type="ORF">A6M21_06855</name>
</gene>
<evidence type="ECO:0000256" key="1">
    <source>
        <dbReference type="ARBA" id="ARBA00022630"/>
    </source>
</evidence>
<proteinExistence type="predicted"/>
<keyword evidence="1" id="KW-0285">Flavoprotein</keyword>
<dbReference type="EMBL" id="LYVF01000069">
    <property type="protein sequence ID" value="OAT85254.1"/>
    <property type="molecule type" value="Genomic_DNA"/>
</dbReference>
<dbReference type="SMART" id="SM01092">
    <property type="entry name" value="CO_deh_flav_C"/>
    <property type="match status" value="1"/>
</dbReference>
<dbReference type="Pfam" id="PF03450">
    <property type="entry name" value="CO_deh_flav_C"/>
    <property type="match status" value="1"/>
</dbReference>
<dbReference type="GO" id="GO:0016491">
    <property type="term" value="F:oxidoreductase activity"/>
    <property type="evidence" value="ECO:0007669"/>
    <property type="project" value="UniProtKB-KW"/>
</dbReference>
<evidence type="ECO:0000259" key="4">
    <source>
        <dbReference type="PROSITE" id="PS51387"/>
    </source>
</evidence>
<name>A0A1B7LGN5_9FIRM</name>
<dbReference type="GO" id="GO:0071949">
    <property type="term" value="F:FAD binding"/>
    <property type="evidence" value="ECO:0007669"/>
    <property type="project" value="InterPro"/>
</dbReference>
<dbReference type="PANTHER" id="PTHR42659">
    <property type="entry name" value="XANTHINE DEHYDROGENASE SUBUNIT C-RELATED"/>
    <property type="match status" value="1"/>
</dbReference>
<dbReference type="PANTHER" id="PTHR42659:SF2">
    <property type="entry name" value="XANTHINE DEHYDROGENASE SUBUNIT C-RELATED"/>
    <property type="match status" value="1"/>
</dbReference>
<dbReference type="AlphaFoldDB" id="A0A1B7LGN5"/>
<dbReference type="InterPro" id="IPR002346">
    <property type="entry name" value="Mopterin_DH_FAD-bd"/>
</dbReference>
<dbReference type="InterPro" id="IPR036318">
    <property type="entry name" value="FAD-bd_PCMH-like_sf"/>
</dbReference>